<dbReference type="EMBL" id="WMBA01000016">
    <property type="protein sequence ID" value="MTD54975.1"/>
    <property type="molecule type" value="Genomic_DNA"/>
</dbReference>
<dbReference type="PRINTS" id="PR00420">
    <property type="entry name" value="RNGMNOXGNASE"/>
</dbReference>
<dbReference type="AlphaFoldDB" id="A0A6N7YPP6"/>
<dbReference type="Proteomes" id="UP000440096">
    <property type="component" value="Unassembled WGS sequence"/>
</dbReference>
<dbReference type="InterPro" id="IPR050641">
    <property type="entry name" value="RIFMO-like"/>
</dbReference>
<evidence type="ECO:0000256" key="4">
    <source>
        <dbReference type="SAM" id="MobiDB-lite"/>
    </source>
</evidence>
<dbReference type="GO" id="GO:0016709">
    <property type="term" value="F:oxidoreductase activity, acting on paired donors, with incorporation or reduction of molecular oxygen, NAD(P)H as one donor, and incorporation of one atom of oxygen"/>
    <property type="evidence" value="ECO:0007669"/>
    <property type="project" value="UniProtKB-ARBA"/>
</dbReference>
<dbReference type="GO" id="GO:0071949">
    <property type="term" value="F:FAD binding"/>
    <property type="evidence" value="ECO:0007669"/>
    <property type="project" value="InterPro"/>
</dbReference>
<dbReference type="Gene3D" id="3.30.9.10">
    <property type="entry name" value="D-Amino Acid Oxidase, subunit A, domain 2"/>
    <property type="match status" value="1"/>
</dbReference>
<feature type="domain" description="FAD-binding" evidence="5">
    <location>
        <begin position="27"/>
        <end position="377"/>
    </location>
</feature>
<feature type="region of interest" description="Disordered" evidence="4">
    <location>
        <begin position="1"/>
        <end position="20"/>
    </location>
</feature>
<protein>
    <recommendedName>
        <fullName evidence="5">FAD-binding domain-containing protein</fullName>
    </recommendedName>
</protein>
<keyword evidence="7" id="KW-1185">Reference proteome</keyword>
<dbReference type="SUPFAM" id="SSF51905">
    <property type="entry name" value="FAD/NAD(P)-binding domain"/>
    <property type="match status" value="1"/>
</dbReference>
<dbReference type="PANTHER" id="PTHR43004">
    <property type="entry name" value="TRK SYSTEM POTASSIUM UPTAKE PROTEIN"/>
    <property type="match status" value="1"/>
</dbReference>
<sequence length="581" mass="63651">MCSRGSPRRTSYSTRRRVRDQVKSPDIDALIVGAGPVGLSTALQLGRAGVRTLLVERHAGLAHHPKAVGVHARTMELFRQWGIAENARAVGLPLERTLAVAWLTRLTGIELGTLHFAEDAEKMAEFAGQSPEAPLFAPQDRIEPILLDAARHAPSVEIRMSTTVSAIEQDEGGATVVLEPASGSPVTVRARYVIAADGARSRTRERHEFGEVADQPYGESVNVYFRADLDEITAGRPYLLWWIVNPDVQGAFWPVDTEGRWIFNFEGDPDRPDDHFGKDLCTRLIREAAGAPDLDIELLNVLRWRHEQAVARRWRRGRILLVGDAAHRFPPHGGFGMNSGIQDSANLAWKIAAVVRGEAGEELLDTYEAERKPVAEYNSRQVMLNTERMQDTGWLTSDPSVLSDIELPSGEQARRRFAEAIPAQREQIHSQGQQFGRIYTSRAVVPDGTTAVESGVERYHPTSHPGARLPHVWLTGGAGRLSTVDLTGHGFVLLSRGPGTGWATAAKQVSARLNVPIEAYELGEGGDLCPDDPRDLEVLEIPPAGAVLVRPDSHVGYRALGEPDDPVGELAAAMRTILHRS</sequence>
<evidence type="ECO:0000313" key="7">
    <source>
        <dbReference type="Proteomes" id="UP000440096"/>
    </source>
</evidence>
<feature type="compositionally biased region" description="Low complexity" evidence="4">
    <location>
        <begin position="1"/>
        <end position="13"/>
    </location>
</feature>
<evidence type="ECO:0000259" key="5">
    <source>
        <dbReference type="Pfam" id="PF01494"/>
    </source>
</evidence>
<comment type="caution">
    <text evidence="6">The sequence shown here is derived from an EMBL/GenBank/DDBJ whole genome shotgun (WGS) entry which is preliminary data.</text>
</comment>
<accession>A0A6N7YPP6</accession>
<evidence type="ECO:0000313" key="6">
    <source>
        <dbReference type="EMBL" id="MTD54975.1"/>
    </source>
</evidence>
<dbReference type="InterPro" id="IPR002938">
    <property type="entry name" value="FAD-bd"/>
</dbReference>
<organism evidence="6 7">
    <name type="scientific">Amycolatopsis pithecellobii</name>
    <dbReference type="NCBI Taxonomy" id="664692"/>
    <lineage>
        <taxon>Bacteria</taxon>
        <taxon>Bacillati</taxon>
        <taxon>Actinomycetota</taxon>
        <taxon>Actinomycetes</taxon>
        <taxon>Pseudonocardiales</taxon>
        <taxon>Pseudonocardiaceae</taxon>
        <taxon>Amycolatopsis</taxon>
    </lineage>
</organism>
<proteinExistence type="predicted"/>
<reference evidence="6 7" key="1">
    <citation type="submission" date="2019-11" db="EMBL/GenBank/DDBJ databases">
        <title>Draft genome of Amycolatopsis RM579.</title>
        <authorList>
            <person name="Duangmal K."/>
            <person name="Mingma R."/>
        </authorList>
    </citation>
    <scope>NUCLEOTIDE SEQUENCE [LARGE SCALE GENOMIC DNA]</scope>
    <source>
        <strain evidence="6 7">RM579</strain>
    </source>
</reference>
<keyword evidence="2" id="KW-0285">Flavoprotein</keyword>
<dbReference type="Pfam" id="PF21274">
    <property type="entry name" value="Rng_hyd_C"/>
    <property type="match status" value="1"/>
</dbReference>
<evidence type="ECO:0000256" key="1">
    <source>
        <dbReference type="ARBA" id="ARBA00001974"/>
    </source>
</evidence>
<comment type="cofactor">
    <cofactor evidence="1">
        <name>FAD</name>
        <dbReference type="ChEBI" id="CHEBI:57692"/>
    </cofactor>
</comment>
<dbReference type="InterPro" id="IPR036188">
    <property type="entry name" value="FAD/NAD-bd_sf"/>
</dbReference>
<evidence type="ECO:0000256" key="3">
    <source>
        <dbReference type="ARBA" id="ARBA00022827"/>
    </source>
</evidence>
<dbReference type="Pfam" id="PF01494">
    <property type="entry name" value="FAD_binding_3"/>
    <property type="match status" value="1"/>
</dbReference>
<keyword evidence="3" id="KW-0274">FAD</keyword>
<name>A0A6N7YPP6_9PSEU</name>
<dbReference type="PANTHER" id="PTHR43004:SF19">
    <property type="entry name" value="BINDING MONOOXYGENASE, PUTATIVE (JCVI)-RELATED"/>
    <property type="match status" value="1"/>
</dbReference>
<dbReference type="Gene3D" id="3.40.30.120">
    <property type="match status" value="1"/>
</dbReference>
<gene>
    <name evidence="6" type="ORF">GKO32_13445</name>
</gene>
<evidence type="ECO:0000256" key="2">
    <source>
        <dbReference type="ARBA" id="ARBA00022630"/>
    </source>
</evidence>
<dbReference type="Gene3D" id="3.50.50.60">
    <property type="entry name" value="FAD/NAD(P)-binding domain"/>
    <property type="match status" value="1"/>
</dbReference>